<dbReference type="InterPro" id="IPR013154">
    <property type="entry name" value="ADH-like_N"/>
</dbReference>
<evidence type="ECO:0000259" key="5">
    <source>
        <dbReference type="Pfam" id="PF00107"/>
    </source>
</evidence>
<dbReference type="GO" id="GO:0008270">
    <property type="term" value="F:zinc ion binding"/>
    <property type="evidence" value="ECO:0007669"/>
    <property type="project" value="InterPro"/>
</dbReference>
<dbReference type="RefSeq" id="WP_166395099.1">
    <property type="nucleotide sequence ID" value="NZ_CP045121.1"/>
</dbReference>
<feature type="domain" description="Alcohol dehydrogenase-like C-terminal" evidence="5">
    <location>
        <begin position="177"/>
        <end position="307"/>
    </location>
</feature>
<dbReference type="PROSITE" id="PS00059">
    <property type="entry name" value="ADH_ZINC"/>
    <property type="match status" value="1"/>
</dbReference>
<dbReference type="Proteomes" id="UP000502706">
    <property type="component" value="Chromosome"/>
</dbReference>
<evidence type="ECO:0000313" key="8">
    <source>
        <dbReference type="Proteomes" id="UP000502706"/>
    </source>
</evidence>
<dbReference type="InterPro" id="IPR011032">
    <property type="entry name" value="GroES-like_sf"/>
</dbReference>
<dbReference type="Pfam" id="PF08240">
    <property type="entry name" value="ADH_N"/>
    <property type="match status" value="1"/>
</dbReference>
<dbReference type="Pfam" id="PF00107">
    <property type="entry name" value="ADH_zinc_N"/>
    <property type="match status" value="1"/>
</dbReference>
<dbReference type="SUPFAM" id="SSF50129">
    <property type="entry name" value="GroES-like"/>
    <property type="match status" value="1"/>
</dbReference>
<evidence type="ECO:0000259" key="6">
    <source>
        <dbReference type="Pfam" id="PF08240"/>
    </source>
</evidence>
<evidence type="ECO:0000313" key="7">
    <source>
        <dbReference type="EMBL" id="QIN77417.1"/>
    </source>
</evidence>
<accession>A0A6G8PT88</accession>
<protein>
    <submittedName>
        <fullName evidence="7">Alcohol dehydrogenase catalytic domain-containing protein</fullName>
    </submittedName>
</protein>
<dbReference type="AlphaFoldDB" id="A0A6G8PT88"/>
<comment type="cofactor">
    <cofactor evidence="4">
        <name>Zn(2+)</name>
        <dbReference type="ChEBI" id="CHEBI:29105"/>
    </cofactor>
</comment>
<evidence type="ECO:0000256" key="3">
    <source>
        <dbReference type="ARBA" id="ARBA00023002"/>
    </source>
</evidence>
<dbReference type="InterPro" id="IPR002328">
    <property type="entry name" value="ADH_Zn_CS"/>
</dbReference>
<dbReference type="SUPFAM" id="SSF51735">
    <property type="entry name" value="NAD(P)-binding Rossmann-fold domains"/>
    <property type="match status" value="1"/>
</dbReference>
<reference evidence="7 8" key="1">
    <citation type="submission" date="2019-10" db="EMBL/GenBank/DDBJ databases">
        <title>Rubrobacter sp nov SCSIO 52915 isolated from a deep-sea sediment in the South China Sea.</title>
        <authorList>
            <person name="Chen R.W."/>
        </authorList>
    </citation>
    <scope>NUCLEOTIDE SEQUENCE [LARGE SCALE GENOMIC DNA]</scope>
    <source>
        <strain evidence="7 8">SCSIO 52915</strain>
    </source>
</reference>
<dbReference type="InterPro" id="IPR036291">
    <property type="entry name" value="NAD(P)-bd_dom_sf"/>
</dbReference>
<name>A0A6G8PT88_9ACTN</name>
<evidence type="ECO:0000256" key="2">
    <source>
        <dbReference type="ARBA" id="ARBA00022833"/>
    </source>
</evidence>
<evidence type="ECO:0000256" key="4">
    <source>
        <dbReference type="RuleBase" id="RU361277"/>
    </source>
</evidence>
<keyword evidence="3" id="KW-0560">Oxidoreductase</keyword>
<dbReference type="Gene3D" id="3.40.50.720">
    <property type="entry name" value="NAD(P)-binding Rossmann-like Domain"/>
    <property type="match status" value="1"/>
</dbReference>
<dbReference type="InterPro" id="IPR050129">
    <property type="entry name" value="Zn_alcohol_dh"/>
</dbReference>
<dbReference type="KEGG" id="rmar:GBA65_01605"/>
<comment type="similarity">
    <text evidence="4">Belongs to the zinc-containing alcohol dehydrogenase family.</text>
</comment>
<keyword evidence="8" id="KW-1185">Reference proteome</keyword>
<gene>
    <name evidence="7" type="ORF">GBA65_01605</name>
</gene>
<sequence>MLGAVFRGPGRLEVGEMETPEIGPDEVLVKVGANTVCGTDVRILRGEKTRGIGRDVVLGHELAGHVAEAGRNVRGYEVGAPVALAPAISCLRCFYCRRGMENVCVNKRIVGNVVDGGLAEYVRVPAEAVQAGNLFVAERDLPSEYLALAEPLACCVRGLENYRVELDDVVLVMGAGPIGLFHLQLALLAGARTVIVSNRSEERRAFARELGASVTVDPTSEDLSEVVAEHTHGLGVDVAVVCIGVASLVNDALGLARKGGRVNLFAGFAGEGVAEVEANLIHYNELVVSGASDTRRADYETALRLIESGRIEVESMVTHRFPLGEAAEAIEASARREGIKVAVVP</sequence>
<keyword evidence="1 4" id="KW-0479">Metal-binding</keyword>
<dbReference type="InterPro" id="IPR013149">
    <property type="entry name" value="ADH-like_C"/>
</dbReference>
<dbReference type="PANTHER" id="PTHR43401:SF2">
    <property type="entry name" value="L-THREONINE 3-DEHYDROGENASE"/>
    <property type="match status" value="1"/>
</dbReference>
<proteinExistence type="inferred from homology"/>
<dbReference type="EMBL" id="CP045121">
    <property type="protein sequence ID" value="QIN77417.1"/>
    <property type="molecule type" value="Genomic_DNA"/>
</dbReference>
<dbReference type="Gene3D" id="3.90.180.10">
    <property type="entry name" value="Medium-chain alcohol dehydrogenases, catalytic domain"/>
    <property type="match status" value="1"/>
</dbReference>
<dbReference type="GO" id="GO:0016491">
    <property type="term" value="F:oxidoreductase activity"/>
    <property type="evidence" value="ECO:0007669"/>
    <property type="project" value="UniProtKB-KW"/>
</dbReference>
<evidence type="ECO:0000256" key="1">
    <source>
        <dbReference type="ARBA" id="ARBA00022723"/>
    </source>
</evidence>
<keyword evidence="2 4" id="KW-0862">Zinc</keyword>
<dbReference type="PANTHER" id="PTHR43401">
    <property type="entry name" value="L-THREONINE 3-DEHYDROGENASE"/>
    <property type="match status" value="1"/>
</dbReference>
<organism evidence="7 8">
    <name type="scientific">Rubrobacter marinus</name>
    <dbReference type="NCBI Taxonomy" id="2653852"/>
    <lineage>
        <taxon>Bacteria</taxon>
        <taxon>Bacillati</taxon>
        <taxon>Actinomycetota</taxon>
        <taxon>Rubrobacteria</taxon>
        <taxon>Rubrobacterales</taxon>
        <taxon>Rubrobacteraceae</taxon>
        <taxon>Rubrobacter</taxon>
    </lineage>
</organism>
<feature type="domain" description="Alcohol dehydrogenase-like N-terminal" evidence="6">
    <location>
        <begin position="23"/>
        <end position="129"/>
    </location>
</feature>